<dbReference type="InterPro" id="IPR021109">
    <property type="entry name" value="Peptidase_aspartic_dom_sf"/>
</dbReference>
<dbReference type="GeneID" id="107465626"/>
<sequence>MMSKKMDGLQLAVVSTTNQPPVVWRQNEESYEEQQPEQVQHMHHQSSGPNDFHGDTYNSSWRNHPNLRWGENQNSWQRNSNPSNSRNINHQNHQHQEFANKNQETSLRNLERQIGQLSKQPAERLTNAFLSDSISNPKEECKAIQLRSERALENDKVDSKKEVAAEEKDQEKLKKKEEEPQASRKGKKVMKEQPQEQRKEVKHYTPPLPYPQRLQRELKDQQFPKFLEIFKKLEINLPLVEALEQMPLYAKFLKEVINKKRSSKEKETVILTQECSAVIQKGLPPKLKDLRSFFLPCTIGNISIDKALCDLGSSINLMPLSMMRRLSIEEVKPTRMSLQLADKSIIIPNGVVENLLVKVGKFIFPANFMILDLDDEGSDSIILGRPFLAIARAIIDMEKGEKTLRAHDEQIILNAFKEMQHPVEKKG</sequence>
<dbReference type="CDD" id="cd00303">
    <property type="entry name" value="retropepsin_like"/>
    <property type="match status" value="1"/>
</dbReference>
<dbReference type="PANTHER" id="PTHR33067:SF9">
    <property type="entry name" value="RNA-DIRECTED DNA POLYMERASE"/>
    <property type="match status" value="1"/>
</dbReference>
<feature type="region of interest" description="Disordered" evidence="1">
    <location>
        <begin position="1"/>
        <end position="99"/>
    </location>
</feature>
<dbReference type="KEGG" id="adu:107465626"/>
<reference evidence="2" key="1">
    <citation type="journal article" date="2016" name="Nat. Genet.">
        <title>The genome sequences of Arachis duranensis and Arachis ipaensis, the diploid ancestors of cultivated peanut.</title>
        <authorList>
            <person name="Bertioli D.J."/>
            <person name="Cannon S.B."/>
            <person name="Froenicke L."/>
            <person name="Huang G."/>
            <person name="Farmer A.D."/>
            <person name="Cannon E.K."/>
            <person name="Liu X."/>
            <person name="Gao D."/>
            <person name="Clevenger J."/>
            <person name="Dash S."/>
            <person name="Ren L."/>
            <person name="Moretzsohn M.C."/>
            <person name="Shirasawa K."/>
            <person name="Huang W."/>
            <person name="Vidigal B."/>
            <person name="Abernathy B."/>
            <person name="Chu Y."/>
            <person name="Niederhuth C.E."/>
            <person name="Umale P."/>
            <person name="Araujo A.C."/>
            <person name="Kozik A."/>
            <person name="Kim K.D."/>
            <person name="Burow M.D."/>
            <person name="Varshney R.K."/>
            <person name="Wang X."/>
            <person name="Zhang X."/>
            <person name="Barkley N."/>
            <person name="Guimaraes P.M."/>
            <person name="Isobe S."/>
            <person name="Guo B."/>
            <person name="Liao B."/>
            <person name="Stalker H.T."/>
            <person name="Schmitz R.J."/>
            <person name="Scheffler B.E."/>
            <person name="Leal-Bertioli S.C."/>
            <person name="Xun X."/>
            <person name="Jackson S.A."/>
            <person name="Michelmore R."/>
            <person name="Ozias-Akins P."/>
        </authorList>
    </citation>
    <scope>NUCLEOTIDE SEQUENCE [LARGE SCALE GENOMIC DNA]</scope>
    <source>
        <strain evidence="2">cv. V14167</strain>
    </source>
</reference>
<evidence type="ECO:0000313" key="2">
    <source>
        <dbReference type="Proteomes" id="UP000515211"/>
    </source>
</evidence>
<name>A0A6P4C5K1_ARADU</name>
<dbReference type="Pfam" id="PF13650">
    <property type="entry name" value="Asp_protease_2"/>
    <property type="match status" value="1"/>
</dbReference>
<dbReference type="RefSeq" id="XP_015940089.1">
    <property type="nucleotide sequence ID" value="XM_016084603.1"/>
</dbReference>
<feature type="compositionally biased region" description="Basic and acidic residues" evidence="1">
    <location>
        <begin position="189"/>
        <end position="203"/>
    </location>
</feature>
<organism evidence="2 3">
    <name type="scientific">Arachis duranensis</name>
    <name type="common">Wild peanut</name>
    <dbReference type="NCBI Taxonomy" id="130453"/>
    <lineage>
        <taxon>Eukaryota</taxon>
        <taxon>Viridiplantae</taxon>
        <taxon>Streptophyta</taxon>
        <taxon>Embryophyta</taxon>
        <taxon>Tracheophyta</taxon>
        <taxon>Spermatophyta</taxon>
        <taxon>Magnoliopsida</taxon>
        <taxon>eudicotyledons</taxon>
        <taxon>Gunneridae</taxon>
        <taxon>Pentapetalae</taxon>
        <taxon>rosids</taxon>
        <taxon>fabids</taxon>
        <taxon>Fabales</taxon>
        <taxon>Fabaceae</taxon>
        <taxon>Papilionoideae</taxon>
        <taxon>50 kb inversion clade</taxon>
        <taxon>dalbergioids sensu lato</taxon>
        <taxon>Dalbergieae</taxon>
        <taxon>Pterocarpus clade</taxon>
        <taxon>Arachis</taxon>
    </lineage>
</organism>
<dbReference type="PANTHER" id="PTHR33067">
    <property type="entry name" value="RNA-DIRECTED DNA POLYMERASE-RELATED"/>
    <property type="match status" value="1"/>
</dbReference>
<dbReference type="AlphaFoldDB" id="A0A6P4C5K1"/>
<evidence type="ECO:0000313" key="3">
    <source>
        <dbReference type="RefSeq" id="XP_015940089.1"/>
    </source>
</evidence>
<feature type="region of interest" description="Disordered" evidence="1">
    <location>
        <begin position="151"/>
        <end position="210"/>
    </location>
</feature>
<keyword evidence="2" id="KW-1185">Reference proteome</keyword>
<proteinExistence type="predicted"/>
<feature type="compositionally biased region" description="Basic and acidic residues" evidence="1">
    <location>
        <begin position="151"/>
        <end position="182"/>
    </location>
</feature>
<evidence type="ECO:0000256" key="1">
    <source>
        <dbReference type="SAM" id="MobiDB-lite"/>
    </source>
</evidence>
<protein>
    <submittedName>
        <fullName evidence="3">Uncharacterized protein LOC107465626</fullName>
    </submittedName>
</protein>
<feature type="compositionally biased region" description="Low complexity" evidence="1">
    <location>
        <begin position="72"/>
        <end position="89"/>
    </location>
</feature>
<dbReference type="Gene3D" id="2.40.70.10">
    <property type="entry name" value="Acid Proteases"/>
    <property type="match status" value="1"/>
</dbReference>
<accession>A0A6P4C5K1</accession>
<dbReference type="Proteomes" id="UP000515211">
    <property type="component" value="Chromosome 9"/>
</dbReference>
<gene>
    <name evidence="3" type="primary">LOC107465626</name>
</gene>
<reference evidence="3" key="2">
    <citation type="submission" date="2025-08" db="UniProtKB">
        <authorList>
            <consortium name="RefSeq"/>
        </authorList>
    </citation>
    <scope>IDENTIFICATION</scope>
    <source>
        <tissue evidence="3">Whole plant</tissue>
    </source>
</reference>